<dbReference type="EMBL" id="BMYD01000007">
    <property type="protein sequence ID" value="GHA89801.1"/>
    <property type="molecule type" value="Genomic_DNA"/>
</dbReference>
<dbReference type="InterPro" id="IPR011224">
    <property type="entry name" value="rRNA_MeTrfase_M"/>
</dbReference>
<dbReference type="PANTHER" id="PTHR37524:SF2">
    <property type="entry name" value="RIBOSOMAL RNA METHYLTRANSFERASE FTSJ DOMAIN-CONTAINING PROTEIN"/>
    <property type="match status" value="1"/>
</dbReference>
<keyword evidence="4 6" id="KW-0808">Transferase</keyword>
<feature type="binding site" evidence="6 8">
    <location>
        <position position="288"/>
    </location>
    <ligand>
        <name>S-adenosyl-L-methionine</name>
        <dbReference type="ChEBI" id="CHEBI:59789"/>
    </ligand>
</feature>
<evidence type="ECO:0000259" key="12">
    <source>
        <dbReference type="Pfam" id="PF21239"/>
    </source>
</evidence>
<dbReference type="Pfam" id="PF01728">
    <property type="entry name" value="FtsJ"/>
    <property type="match status" value="1"/>
</dbReference>
<keyword evidence="3 6" id="KW-0489">Methyltransferase</keyword>
<evidence type="ECO:0000313" key="14">
    <source>
        <dbReference type="Proteomes" id="UP000646426"/>
    </source>
</evidence>
<dbReference type="Gene3D" id="3.30.70.2810">
    <property type="match status" value="1"/>
</dbReference>
<evidence type="ECO:0000256" key="3">
    <source>
        <dbReference type="ARBA" id="ARBA00022603"/>
    </source>
</evidence>
<evidence type="ECO:0000256" key="6">
    <source>
        <dbReference type="HAMAP-Rule" id="MF_01551"/>
    </source>
</evidence>
<dbReference type="Proteomes" id="UP000646426">
    <property type="component" value="Unassembled WGS sequence"/>
</dbReference>
<reference evidence="13" key="2">
    <citation type="submission" date="2020-09" db="EMBL/GenBank/DDBJ databases">
        <authorList>
            <person name="Sun Q."/>
            <person name="Kim S."/>
        </authorList>
    </citation>
    <scope>NUCLEOTIDE SEQUENCE</scope>
    <source>
        <strain evidence="13">KCTC 23077</strain>
    </source>
</reference>
<dbReference type="GO" id="GO:0005737">
    <property type="term" value="C:cytoplasm"/>
    <property type="evidence" value="ECO:0007669"/>
    <property type="project" value="UniProtKB-SubCell"/>
</dbReference>
<dbReference type="PANTHER" id="PTHR37524">
    <property type="entry name" value="RIBOSOMAL RNA LARGE SUBUNIT METHYLTRANSFERASE M"/>
    <property type="match status" value="1"/>
</dbReference>
<feature type="domain" description="RlmM ferredoxin-like" evidence="11">
    <location>
        <begin position="52"/>
        <end position="117"/>
    </location>
</feature>
<feature type="binding site" evidence="6 8">
    <location>
        <position position="308"/>
    </location>
    <ligand>
        <name>S-adenosyl-L-methionine</name>
        <dbReference type="ChEBI" id="CHEBI:59789"/>
    </ligand>
</feature>
<dbReference type="AlphaFoldDB" id="A0A918T544"/>
<comment type="subcellular location">
    <subcellularLocation>
        <location evidence="6">Cytoplasm</location>
    </subcellularLocation>
</comment>
<feature type="domain" description="Ribosomal RNA methyltransferase FtsJ" evidence="10">
    <location>
        <begin position="234"/>
        <end position="327"/>
    </location>
</feature>
<comment type="subunit">
    <text evidence="6">Monomer.</text>
</comment>
<evidence type="ECO:0000313" key="13">
    <source>
        <dbReference type="EMBL" id="GHA89801.1"/>
    </source>
</evidence>
<dbReference type="Pfam" id="PF21239">
    <property type="entry name" value="RLMM_N"/>
    <property type="match status" value="1"/>
</dbReference>
<feature type="binding site" evidence="6 8">
    <location>
        <begin position="269"/>
        <end position="272"/>
    </location>
    <ligand>
        <name>S-adenosyl-L-methionine</name>
        <dbReference type="ChEBI" id="CHEBI:59789"/>
    </ligand>
</feature>
<dbReference type="GO" id="GO:0006364">
    <property type="term" value="P:rRNA processing"/>
    <property type="evidence" value="ECO:0007669"/>
    <property type="project" value="UniProtKB-UniRule"/>
</dbReference>
<proteinExistence type="inferred from homology"/>
<keyword evidence="14" id="KW-1185">Reference proteome</keyword>
<feature type="active site" description="Proton acceptor" evidence="6 7">
    <location>
        <position position="353"/>
    </location>
</feature>
<reference evidence="13" key="1">
    <citation type="journal article" date="2014" name="Int. J. Syst. Evol. Microbiol.">
        <title>Complete genome sequence of Corynebacterium casei LMG S-19264T (=DSM 44701T), isolated from a smear-ripened cheese.</title>
        <authorList>
            <consortium name="US DOE Joint Genome Institute (JGI-PGF)"/>
            <person name="Walter F."/>
            <person name="Albersmeier A."/>
            <person name="Kalinowski J."/>
            <person name="Ruckert C."/>
        </authorList>
    </citation>
    <scope>NUCLEOTIDE SEQUENCE</scope>
    <source>
        <strain evidence="13">KCTC 23077</strain>
    </source>
</reference>
<evidence type="ECO:0000256" key="2">
    <source>
        <dbReference type="ARBA" id="ARBA00022552"/>
    </source>
</evidence>
<sequence>MRRTDAAGADTLHGPAPRAPVHFAGAIPDNAGPAPTPPSSGSTMPTPRVGDALLCYCRAGFEPELAAELTERAALTGFAGYARTERGSGYVEFMSDDAAQLSRALPFPQLIFARQKLLRFADLRGLPAHDRITPLLAALEASGASKPFGALQVEHPESDETKPLAALARSFGNALRPALRKAGWLTPQDGDHRQRLHVVFLAGDRVLLAAANPHDSSEWSSGIPRLRTHPSAPSRSALKLEEALLTLLDHDERQALVRDNMQAADLGAAPGGWTWVLMRNGMKVTSVDNGPLQQALLDSGRVDHLRADGFSWQPKRRLDWMVCDMVEQPRRVAERMATWMREEWCRYAIFNLKLPMKKRWDETRLCLELFERQAGRPLTVRARQLYHDREEITVLALPAD</sequence>
<keyword evidence="1 6" id="KW-0963">Cytoplasm</keyword>
<protein>
    <recommendedName>
        <fullName evidence="6">Ribosomal RNA large subunit methyltransferase M</fullName>
        <ecNumber evidence="6">2.1.1.186</ecNumber>
    </recommendedName>
    <alternativeName>
        <fullName evidence="6">23S rRNA (cytidine2498-2'-O)-methyltransferase</fullName>
    </alternativeName>
    <alternativeName>
        <fullName evidence="6">23S rRNA 2'-O-ribose methyltransferase RlmM</fullName>
    </alternativeName>
</protein>
<dbReference type="GO" id="GO:0032259">
    <property type="term" value="P:methylation"/>
    <property type="evidence" value="ECO:0007669"/>
    <property type="project" value="UniProtKB-KW"/>
</dbReference>
<comment type="caution">
    <text evidence="13">The sequence shown here is derived from an EMBL/GenBank/DDBJ whole genome shotgun (WGS) entry which is preliminary data.</text>
</comment>
<dbReference type="EC" id="2.1.1.186" evidence="6"/>
<evidence type="ECO:0000259" key="11">
    <source>
        <dbReference type="Pfam" id="PF18125"/>
    </source>
</evidence>
<feature type="binding site" evidence="6 8">
    <location>
        <position position="236"/>
    </location>
    <ligand>
        <name>S-adenosyl-L-methionine</name>
        <dbReference type="ChEBI" id="CHEBI:59789"/>
    </ligand>
</feature>
<feature type="domain" description="Ribosomal RNA large subunit methyltransferase M THUMP-like" evidence="12">
    <location>
        <begin position="130"/>
        <end position="209"/>
    </location>
</feature>
<accession>A0A918T544</accession>
<dbReference type="NCBIfam" id="NF008734">
    <property type="entry name" value="PRK11760.1"/>
    <property type="match status" value="1"/>
</dbReference>
<evidence type="ECO:0000259" key="10">
    <source>
        <dbReference type="Pfam" id="PF01728"/>
    </source>
</evidence>
<comment type="catalytic activity">
    <reaction evidence="6">
        <text>cytidine(2498) in 23S rRNA + S-adenosyl-L-methionine = 2'-O-methylcytidine(2498) in 23S rRNA + S-adenosyl-L-homocysteine + H(+)</text>
        <dbReference type="Rhea" id="RHEA:42788"/>
        <dbReference type="Rhea" id="RHEA-COMP:10244"/>
        <dbReference type="Rhea" id="RHEA-COMP:10245"/>
        <dbReference type="ChEBI" id="CHEBI:15378"/>
        <dbReference type="ChEBI" id="CHEBI:57856"/>
        <dbReference type="ChEBI" id="CHEBI:59789"/>
        <dbReference type="ChEBI" id="CHEBI:74495"/>
        <dbReference type="ChEBI" id="CHEBI:82748"/>
        <dbReference type="EC" id="2.1.1.186"/>
    </reaction>
</comment>
<evidence type="ECO:0000256" key="1">
    <source>
        <dbReference type="ARBA" id="ARBA00022490"/>
    </source>
</evidence>
<dbReference type="InterPro" id="IPR029063">
    <property type="entry name" value="SAM-dependent_MTases_sf"/>
</dbReference>
<dbReference type="InterPro" id="IPR002877">
    <property type="entry name" value="RNA_MeTrfase_FtsJ_dom"/>
</dbReference>
<evidence type="ECO:0000256" key="5">
    <source>
        <dbReference type="ARBA" id="ARBA00022691"/>
    </source>
</evidence>
<evidence type="ECO:0000256" key="8">
    <source>
        <dbReference type="PIRSR" id="PIRSR028774-2"/>
    </source>
</evidence>
<feature type="region of interest" description="Disordered" evidence="9">
    <location>
        <begin position="1"/>
        <end position="44"/>
    </location>
</feature>
<dbReference type="GO" id="GO:0008757">
    <property type="term" value="F:S-adenosylmethionine-dependent methyltransferase activity"/>
    <property type="evidence" value="ECO:0007669"/>
    <property type="project" value="UniProtKB-UniRule"/>
</dbReference>
<evidence type="ECO:0000256" key="4">
    <source>
        <dbReference type="ARBA" id="ARBA00022679"/>
    </source>
</evidence>
<dbReference type="PIRSF" id="PIRSF028774">
    <property type="entry name" value="UCP028774"/>
    <property type="match status" value="1"/>
</dbReference>
<evidence type="ECO:0000256" key="9">
    <source>
        <dbReference type="SAM" id="MobiDB-lite"/>
    </source>
</evidence>
<organism evidence="13 14">
    <name type="scientific">Cognatilysobacter bugurensis</name>
    <dbReference type="NCBI Taxonomy" id="543356"/>
    <lineage>
        <taxon>Bacteria</taxon>
        <taxon>Pseudomonadati</taxon>
        <taxon>Pseudomonadota</taxon>
        <taxon>Gammaproteobacteria</taxon>
        <taxon>Lysobacterales</taxon>
        <taxon>Lysobacteraceae</taxon>
        <taxon>Cognatilysobacter</taxon>
    </lineage>
</organism>
<feature type="binding site" evidence="6 8">
    <location>
        <position position="324"/>
    </location>
    <ligand>
        <name>S-adenosyl-L-methionine</name>
        <dbReference type="ChEBI" id="CHEBI:59789"/>
    </ligand>
</feature>
<gene>
    <name evidence="6 13" type="primary">rlmM</name>
    <name evidence="13" type="ORF">GCM10007067_29600</name>
</gene>
<keyword evidence="2 6" id="KW-0698">rRNA processing</keyword>
<dbReference type="Gene3D" id="3.30.2300.20">
    <property type="match status" value="1"/>
</dbReference>
<comment type="similarity">
    <text evidence="6">Belongs to the class I-like SAM-binding methyltransferase superfamily. RNA methyltransferase RlmE family. RlmM subfamily.</text>
</comment>
<dbReference type="Gene3D" id="3.40.50.150">
    <property type="entry name" value="Vaccinia Virus protein VP39"/>
    <property type="match status" value="1"/>
</dbReference>
<dbReference type="InterPro" id="IPR040739">
    <property type="entry name" value="RlmM_FDX"/>
</dbReference>
<dbReference type="HAMAP" id="MF_01551">
    <property type="entry name" value="23SrRNA_methyltr_M"/>
    <property type="match status" value="1"/>
</dbReference>
<dbReference type="Pfam" id="PF18125">
    <property type="entry name" value="RlmM_FDX"/>
    <property type="match status" value="1"/>
</dbReference>
<dbReference type="InterPro" id="IPR048646">
    <property type="entry name" value="RlmM_THUMP-like"/>
</dbReference>
<name>A0A918T544_9GAMM</name>
<evidence type="ECO:0000256" key="7">
    <source>
        <dbReference type="PIRSR" id="PIRSR028774-1"/>
    </source>
</evidence>
<dbReference type="SUPFAM" id="SSF53335">
    <property type="entry name" value="S-adenosyl-L-methionine-dependent methyltransferases"/>
    <property type="match status" value="1"/>
</dbReference>
<comment type="function">
    <text evidence="6">Catalyzes the 2'-O-methylation at nucleotide C2498 in 23S rRNA.</text>
</comment>
<keyword evidence="5 6" id="KW-0949">S-adenosyl-L-methionine</keyword>